<keyword evidence="1" id="KW-1133">Transmembrane helix</keyword>
<accession>A0AAE0FZD9</accession>
<evidence type="ECO:0000256" key="1">
    <source>
        <dbReference type="SAM" id="Phobius"/>
    </source>
</evidence>
<proteinExistence type="predicted"/>
<protein>
    <submittedName>
        <fullName evidence="2">Uncharacterized protein</fullName>
    </submittedName>
</protein>
<dbReference type="AlphaFoldDB" id="A0AAE0FZD9"/>
<keyword evidence="3" id="KW-1185">Reference proteome</keyword>
<evidence type="ECO:0000313" key="2">
    <source>
        <dbReference type="EMBL" id="KAK3268826.1"/>
    </source>
</evidence>
<sequence length="224" mass="25322">MLEFLSPLTETTMLPLALVAWLFVTNIALLFVLRKLYAVEHILSLVIRVTCKRLLVPLEREQIRLSLTSGRLLKKFLRSTVSRIPSLIQFRILYHYLAFYGGKIVLKGLKLLPSAGASLPTPLLCNSGGVNSVEFFIPWWRLHRCVLSCKVHGLKVTFVPRQLPKYVDPEMAAQKLAKSLKAMRKVKMRRFESLLWGSEQQGASSAAGCLMRPVASAPGRQMRF</sequence>
<dbReference type="Proteomes" id="UP001190700">
    <property type="component" value="Unassembled WGS sequence"/>
</dbReference>
<gene>
    <name evidence="2" type="ORF">CYMTET_22688</name>
</gene>
<evidence type="ECO:0000313" key="3">
    <source>
        <dbReference type="Proteomes" id="UP001190700"/>
    </source>
</evidence>
<feature type="transmembrane region" description="Helical" evidence="1">
    <location>
        <begin position="12"/>
        <end position="33"/>
    </location>
</feature>
<name>A0AAE0FZD9_9CHLO</name>
<organism evidence="2 3">
    <name type="scientific">Cymbomonas tetramitiformis</name>
    <dbReference type="NCBI Taxonomy" id="36881"/>
    <lineage>
        <taxon>Eukaryota</taxon>
        <taxon>Viridiplantae</taxon>
        <taxon>Chlorophyta</taxon>
        <taxon>Pyramimonadophyceae</taxon>
        <taxon>Pyramimonadales</taxon>
        <taxon>Pyramimonadaceae</taxon>
        <taxon>Cymbomonas</taxon>
    </lineage>
</organism>
<comment type="caution">
    <text evidence="2">The sequence shown here is derived from an EMBL/GenBank/DDBJ whole genome shotgun (WGS) entry which is preliminary data.</text>
</comment>
<keyword evidence="1" id="KW-0472">Membrane</keyword>
<reference evidence="2 3" key="1">
    <citation type="journal article" date="2015" name="Genome Biol. Evol.">
        <title>Comparative Genomics of a Bacterivorous Green Alga Reveals Evolutionary Causalities and Consequences of Phago-Mixotrophic Mode of Nutrition.</title>
        <authorList>
            <person name="Burns J.A."/>
            <person name="Paasch A."/>
            <person name="Narechania A."/>
            <person name="Kim E."/>
        </authorList>
    </citation>
    <scope>NUCLEOTIDE SEQUENCE [LARGE SCALE GENOMIC DNA]</scope>
    <source>
        <strain evidence="2 3">PLY_AMNH</strain>
    </source>
</reference>
<keyword evidence="1" id="KW-0812">Transmembrane</keyword>
<dbReference type="EMBL" id="LGRX02011551">
    <property type="protein sequence ID" value="KAK3268826.1"/>
    <property type="molecule type" value="Genomic_DNA"/>
</dbReference>